<dbReference type="GO" id="GO:0006351">
    <property type="term" value="P:DNA-templated transcription"/>
    <property type="evidence" value="ECO:0007669"/>
    <property type="project" value="TreeGrafter"/>
</dbReference>
<evidence type="ECO:0000256" key="3">
    <source>
        <dbReference type="ARBA" id="ARBA00023125"/>
    </source>
</evidence>
<evidence type="ECO:0000313" key="7">
    <source>
        <dbReference type="Proteomes" id="UP000217771"/>
    </source>
</evidence>
<evidence type="ECO:0000256" key="2">
    <source>
        <dbReference type="ARBA" id="ARBA00023015"/>
    </source>
</evidence>
<dbReference type="Proteomes" id="UP000217771">
    <property type="component" value="Unassembled WGS sequence"/>
</dbReference>
<proteinExistence type="inferred from homology"/>
<dbReference type="Gene3D" id="1.10.10.10">
    <property type="entry name" value="Winged helix-like DNA-binding domain superfamily/Winged helix DNA-binding domain"/>
    <property type="match status" value="1"/>
</dbReference>
<dbReference type="EMBL" id="NSKB01000008">
    <property type="protein sequence ID" value="PAU74854.1"/>
    <property type="molecule type" value="Genomic_DNA"/>
</dbReference>
<dbReference type="OrthoDB" id="9815676at2"/>
<keyword evidence="7" id="KW-1185">Reference proteome</keyword>
<dbReference type="RefSeq" id="WP_095622642.1">
    <property type="nucleotide sequence ID" value="NZ_NSKB01000008.1"/>
</dbReference>
<keyword evidence="4" id="KW-0804">Transcription</keyword>
<name>A0A2A2EQU9_9GAMM</name>
<reference evidence="6 7" key="1">
    <citation type="submission" date="2017-08" db="EMBL/GenBank/DDBJ databases">
        <title>Halomonas alkalisoli sp. nov., isolated from saline alkaline soil.</title>
        <authorList>
            <person name="Wang D."/>
            <person name="Zhang G."/>
        </authorList>
    </citation>
    <scope>NUCLEOTIDE SEQUENCE [LARGE SCALE GENOMIC DNA]</scope>
    <source>
        <strain evidence="6 7">WRN001</strain>
    </source>
</reference>
<dbReference type="PANTHER" id="PTHR30537:SF35">
    <property type="entry name" value="TRANSCRIPTIONAL REGULATORY PROTEIN"/>
    <property type="match status" value="1"/>
</dbReference>
<gene>
    <name evidence="6" type="ORF">CK498_20040</name>
</gene>
<dbReference type="PROSITE" id="PS50931">
    <property type="entry name" value="HTH_LYSR"/>
    <property type="match status" value="1"/>
</dbReference>
<feature type="domain" description="HTH lysR-type" evidence="5">
    <location>
        <begin position="1"/>
        <end position="59"/>
    </location>
</feature>
<dbReference type="InterPro" id="IPR036388">
    <property type="entry name" value="WH-like_DNA-bd_sf"/>
</dbReference>
<evidence type="ECO:0000256" key="1">
    <source>
        <dbReference type="ARBA" id="ARBA00009437"/>
    </source>
</evidence>
<sequence>MDTLTNIRTFLTVVRAGSFSAAARTLDTVPSVITKRVDQLEHQLKVSLFTRTTRKLDLTEVGERYYPRFMTIIREIDDAFQDVTSSRHRIEEKLRIKCPTTMAIQYYGHILTDFQRSYPGIRLELLLIDRSVNPVEESFDIAIGALPTSYANVEDIPLCPLPRIIVASPTYLQEKGMPKHPSDLIHHDCLTFLAAGNRWQFQGDKGPVSVDVTARVSVNDSHVLMHAVENHLGIAIVASHIAEPSLRQGLATEILSHYPVPDLWVKALVPRNRRGNAAVEAVISWLKNASQPAPPWEQIPLSKITRQAPS</sequence>
<dbReference type="GO" id="GO:0043565">
    <property type="term" value="F:sequence-specific DNA binding"/>
    <property type="evidence" value="ECO:0007669"/>
    <property type="project" value="TreeGrafter"/>
</dbReference>
<dbReference type="InterPro" id="IPR000847">
    <property type="entry name" value="LysR_HTH_N"/>
</dbReference>
<dbReference type="CDD" id="cd08422">
    <property type="entry name" value="PBP2_CrgA_like"/>
    <property type="match status" value="1"/>
</dbReference>
<keyword evidence="2" id="KW-0805">Transcription regulation</keyword>
<dbReference type="SUPFAM" id="SSF46785">
    <property type="entry name" value="Winged helix' DNA-binding domain"/>
    <property type="match status" value="1"/>
</dbReference>
<accession>A0A2A2EQU9</accession>
<comment type="caution">
    <text evidence="6">The sequence shown here is derived from an EMBL/GenBank/DDBJ whole genome shotgun (WGS) entry which is preliminary data.</text>
</comment>
<protein>
    <submittedName>
        <fullName evidence="6">Transcriptional regulator</fullName>
    </submittedName>
</protein>
<evidence type="ECO:0000256" key="4">
    <source>
        <dbReference type="ARBA" id="ARBA00023163"/>
    </source>
</evidence>
<evidence type="ECO:0000313" key="6">
    <source>
        <dbReference type="EMBL" id="PAU74854.1"/>
    </source>
</evidence>
<keyword evidence="3" id="KW-0238">DNA-binding</keyword>
<dbReference type="InterPro" id="IPR005119">
    <property type="entry name" value="LysR_subst-bd"/>
</dbReference>
<dbReference type="Pfam" id="PF03466">
    <property type="entry name" value="LysR_substrate"/>
    <property type="match status" value="1"/>
</dbReference>
<dbReference type="AlphaFoldDB" id="A0A2A2EQU9"/>
<dbReference type="Pfam" id="PF00126">
    <property type="entry name" value="HTH_1"/>
    <property type="match status" value="1"/>
</dbReference>
<dbReference type="FunFam" id="1.10.10.10:FF:000001">
    <property type="entry name" value="LysR family transcriptional regulator"/>
    <property type="match status" value="1"/>
</dbReference>
<dbReference type="Gene3D" id="3.40.190.290">
    <property type="match status" value="1"/>
</dbReference>
<evidence type="ECO:0000259" key="5">
    <source>
        <dbReference type="PROSITE" id="PS50931"/>
    </source>
</evidence>
<comment type="similarity">
    <text evidence="1">Belongs to the LysR transcriptional regulatory family.</text>
</comment>
<dbReference type="InterPro" id="IPR036390">
    <property type="entry name" value="WH_DNA-bd_sf"/>
</dbReference>
<dbReference type="GO" id="GO:0003700">
    <property type="term" value="F:DNA-binding transcription factor activity"/>
    <property type="evidence" value="ECO:0007669"/>
    <property type="project" value="InterPro"/>
</dbReference>
<dbReference type="PANTHER" id="PTHR30537">
    <property type="entry name" value="HTH-TYPE TRANSCRIPTIONAL REGULATOR"/>
    <property type="match status" value="1"/>
</dbReference>
<organism evidence="6 7">
    <name type="scientific">Halomonas salipaludis</name>
    <dbReference type="NCBI Taxonomy" id="2032625"/>
    <lineage>
        <taxon>Bacteria</taxon>
        <taxon>Pseudomonadati</taxon>
        <taxon>Pseudomonadota</taxon>
        <taxon>Gammaproteobacteria</taxon>
        <taxon>Oceanospirillales</taxon>
        <taxon>Halomonadaceae</taxon>
        <taxon>Halomonas</taxon>
    </lineage>
</organism>
<dbReference type="SUPFAM" id="SSF53850">
    <property type="entry name" value="Periplasmic binding protein-like II"/>
    <property type="match status" value="1"/>
</dbReference>
<dbReference type="InterPro" id="IPR058163">
    <property type="entry name" value="LysR-type_TF_proteobact-type"/>
</dbReference>